<gene>
    <name evidence="3" type="ORF">BRARA_K01720</name>
</gene>
<dbReference type="PANTHER" id="PTHR31286">
    <property type="entry name" value="GLYCINE-RICH CELL WALL STRUCTURAL PROTEIN 1.8-LIKE"/>
    <property type="match status" value="1"/>
</dbReference>
<evidence type="ECO:0000259" key="2">
    <source>
        <dbReference type="Pfam" id="PF14111"/>
    </source>
</evidence>
<dbReference type="InterPro" id="IPR040256">
    <property type="entry name" value="At4g02000-like"/>
</dbReference>
<name>A0A397KV98_BRACM</name>
<dbReference type="PANTHER" id="PTHR31286:SF163">
    <property type="entry name" value="ZINC KNUCKLE CX2CX4HX4C DOMAIN-CONTAINING PROTEIN"/>
    <property type="match status" value="1"/>
</dbReference>
<proteinExistence type="predicted"/>
<protein>
    <recommendedName>
        <fullName evidence="2">DUF4283 domain-containing protein</fullName>
    </recommendedName>
</protein>
<dbReference type="EMBL" id="KZ868639">
    <property type="protein sequence ID" value="RIA04090.1"/>
    <property type="molecule type" value="Genomic_DNA"/>
</dbReference>
<dbReference type="AlphaFoldDB" id="A0A397KV98"/>
<feature type="region of interest" description="Disordered" evidence="1">
    <location>
        <begin position="298"/>
        <end position="319"/>
    </location>
</feature>
<feature type="region of interest" description="Disordered" evidence="1">
    <location>
        <begin position="360"/>
        <end position="384"/>
    </location>
</feature>
<evidence type="ECO:0000256" key="1">
    <source>
        <dbReference type="SAM" id="MobiDB-lite"/>
    </source>
</evidence>
<feature type="region of interest" description="Disordered" evidence="1">
    <location>
        <begin position="185"/>
        <end position="233"/>
    </location>
</feature>
<dbReference type="InterPro" id="IPR025558">
    <property type="entry name" value="DUF4283"/>
</dbReference>
<feature type="compositionally biased region" description="Basic and acidic residues" evidence="1">
    <location>
        <begin position="201"/>
        <end position="233"/>
    </location>
</feature>
<feature type="non-terminal residue" evidence="3">
    <location>
        <position position="397"/>
    </location>
</feature>
<feature type="domain" description="DUF4283" evidence="2">
    <location>
        <begin position="29"/>
        <end position="87"/>
    </location>
</feature>
<evidence type="ECO:0000313" key="3">
    <source>
        <dbReference type="EMBL" id="RIA04090.1"/>
    </source>
</evidence>
<sequence>MARRLTYEEKGKGLARRVTNLKYQRVWSLIPFFSDLWKTSSQPIGSDLGQWLFQFQFATEEDMNKVLDNRPYHFARWMVILQKWEPTNSVSVPSHIPFWIRVQGVPLHLWSEAILRSIGEDLGHYEKCEILTGTMRLRTHINGLLLLLKKYTLECGEGDELILTLVYEKLEKHCQLCLKLDHESEDCPASADKSGRNRTATRREPSSFLSERREEHRVSMERREPSRRSRDLRDERRPILREISYIRASPPSRSSYYSGSRREERWVDSGRRIHLPDRRDEMNKIRDHEIMAGKENNARERASDPISSTPRVETPRESLKSATLHDVRVEAHGEFIPERVLEEARQELRSVMMQYTSCVDPTESAARHERVRRAKEQGEVEETVEQMAKQMLKDQRK</sequence>
<reference evidence="3" key="1">
    <citation type="submission" date="2018-06" db="EMBL/GenBank/DDBJ databases">
        <title>WGS assembly of Brassica rapa FPsc.</title>
        <authorList>
            <person name="Bowman J."/>
            <person name="Kohchi T."/>
            <person name="Yamato K."/>
            <person name="Jenkins J."/>
            <person name="Shu S."/>
            <person name="Ishizaki K."/>
            <person name="Yamaoka S."/>
            <person name="Nishihama R."/>
            <person name="Nakamura Y."/>
            <person name="Berger F."/>
            <person name="Adam C."/>
            <person name="Aki S."/>
            <person name="Althoff F."/>
            <person name="Araki T."/>
            <person name="Arteaga-Vazquez M."/>
            <person name="Balasubrmanian S."/>
            <person name="Bauer D."/>
            <person name="Boehm C."/>
            <person name="Briginshaw L."/>
            <person name="Caballero-Perez J."/>
            <person name="Catarino B."/>
            <person name="Chen F."/>
            <person name="Chiyoda S."/>
            <person name="Chovatia M."/>
            <person name="Davies K."/>
            <person name="Delmans M."/>
            <person name="Demura T."/>
            <person name="Dierschke T."/>
            <person name="Dolan L."/>
            <person name="Dorantes-Acosta A."/>
            <person name="Eklund D."/>
            <person name="Florent S."/>
            <person name="Flores-Sandoval E."/>
            <person name="Fujiyama A."/>
            <person name="Fukuzawa H."/>
            <person name="Galik B."/>
            <person name="Grimanelli D."/>
            <person name="Grimwood J."/>
            <person name="Grossniklaus U."/>
            <person name="Hamada T."/>
            <person name="Haseloff J."/>
            <person name="Hetherington A."/>
            <person name="Higo A."/>
            <person name="Hirakawa Y."/>
            <person name="Hundley H."/>
            <person name="Ikeda Y."/>
            <person name="Inoue K."/>
            <person name="Inoue S."/>
            <person name="Ishida S."/>
            <person name="Jia Q."/>
            <person name="Kakita M."/>
            <person name="Kanazawa T."/>
            <person name="Kawai Y."/>
            <person name="Kawashima T."/>
            <person name="Kennedy M."/>
            <person name="Kinose K."/>
            <person name="Kinoshita T."/>
            <person name="Kohara Y."/>
            <person name="Koide E."/>
            <person name="Komatsu K."/>
            <person name="Kopischke S."/>
            <person name="Kubo M."/>
            <person name="Kyozuka J."/>
            <person name="Lagercrantz U."/>
            <person name="Lin S."/>
            <person name="Lindquist E."/>
            <person name="Lipzen A."/>
            <person name="Lu C."/>
            <person name="Luna E."/>
            <person name="Martienssen R."/>
            <person name="Minamino N."/>
            <person name="Mizutani M."/>
            <person name="Mizutani M."/>
            <person name="Mochizuki N."/>
            <person name="Monte I."/>
            <person name="Mosher R."/>
            <person name="Nagasaki H."/>
            <person name="Nakagami H."/>
            <person name="Naramoto S."/>
            <person name="Nishitani K."/>
            <person name="Ohtani M."/>
            <person name="Okamoto T."/>
            <person name="Okumura M."/>
            <person name="Phillips J."/>
            <person name="Pollak B."/>
            <person name="Reinders A."/>
            <person name="Roevekamp M."/>
            <person name="Sano R."/>
            <person name="Sawa S."/>
            <person name="Schmid M."/>
            <person name="Shirakawa M."/>
            <person name="Solano R."/>
            <person name="Spunde A."/>
            <person name="Suetsugu N."/>
            <person name="Sugano S."/>
            <person name="Sugiyama A."/>
            <person name="Sun R."/>
            <person name="Suzuki Y."/>
            <person name="Takenaka M."/>
            <person name="Takezawa D."/>
            <person name="Tomogane H."/>
            <person name="Tsuzuki M."/>
            <person name="Ueda T."/>
            <person name="Umeda M."/>
            <person name="Ward J."/>
            <person name="Watanabe Y."/>
            <person name="Yazaki K."/>
            <person name="Yokoyama R."/>
            <person name="Yoshitake Y."/>
            <person name="Yotsui I."/>
            <person name="Zachgo S."/>
            <person name="Schmutz J."/>
        </authorList>
    </citation>
    <scope>NUCLEOTIDE SEQUENCE [LARGE SCALE GENOMIC DNA]</scope>
</reference>
<accession>A0A397KV98</accession>
<organism evidence="3">
    <name type="scientific">Brassica campestris</name>
    <name type="common">Field mustard</name>
    <dbReference type="NCBI Taxonomy" id="3711"/>
    <lineage>
        <taxon>Eukaryota</taxon>
        <taxon>Viridiplantae</taxon>
        <taxon>Streptophyta</taxon>
        <taxon>Embryophyta</taxon>
        <taxon>Tracheophyta</taxon>
        <taxon>Spermatophyta</taxon>
        <taxon>Magnoliopsida</taxon>
        <taxon>eudicotyledons</taxon>
        <taxon>Gunneridae</taxon>
        <taxon>Pentapetalae</taxon>
        <taxon>rosids</taxon>
        <taxon>malvids</taxon>
        <taxon>Brassicales</taxon>
        <taxon>Brassicaceae</taxon>
        <taxon>Brassiceae</taxon>
        <taxon>Brassica</taxon>
    </lineage>
</organism>
<dbReference type="Pfam" id="PF14111">
    <property type="entry name" value="DUF4283"/>
    <property type="match status" value="1"/>
</dbReference>
<dbReference type="Proteomes" id="UP000264353">
    <property type="component" value="Unassembled WGS sequence"/>
</dbReference>